<organism evidence="2 3">
    <name type="scientific">Stappia indica</name>
    <dbReference type="NCBI Taxonomy" id="538381"/>
    <lineage>
        <taxon>Bacteria</taxon>
        <taxon>Pseudomonadati</taxon>
        <taxon>Pseudomonadota</taxon>
        <taxon>Alphaproteobacteria</taxon>
        <taxon>Hyphomicrobiales</taxon>
        <taxon>Stappiaceae</taxon>
        <taxon>Stappia</taxon>
    </lineage>
</organism>
<evidence type="ECO:0008006" key="4">
    <source>
        <dbReference type="Google" id="ProtNLM"/>
    </source>
</evidence>
<keyword evidence="3" id="KW-1185">Reference proteome</keyword>
<sequence length="140" mass="15332">MQAMAVNLTLSPATMRMLVQKARAASASDLDGGYEDGRDREVEFDADTLQDSHAHDGLAEEETDDLSVEELAELIEDLNVDEAAELVATVWIGRGDYEADDFDQAVEDARDRAFRSTAKYLIGLPLFADHLEAGLDALDL</sequence>
<name>A0A285R875_9HYPH</name>
<dbReference type="STRING" id="538381.GCA_001696535_01483"/>
<accession>A0A285R875</accession>
<protein>
    <recommendedName>
        <fullName evidence="4">DUF3775 domain-containing protein</fullName>
    </recommendedName>
</protein>
<dbReference type="Proteomes" id="UP000219331">
    <property type="component" value="Unassembled WGS sequence"/>
</dbReference>
<evidence type="ECO:0000256" key="1">
    <source>
        <dbReference type="SAM" id="MobiDB-lite"/>
    </source>
</evidence>
<feature type="region of interest" description="Disordered" evidence="1">
    <location>
        <begin position="25"/>
        <end position="63"/>
    </location>
</feature>
<proteinExistence type="predicted"/>
<dbReference type="AlphaFoldDB" id="A0A285R875"/>
<reference evidence="2 3" key="1">
    <citation type="submission" date="2017-08" db="EMBL/GenBank/DDBJ databases">
        <authorList>
            <person name="de Groot N.N."/>
        </authorList>
    </citation>
    <scope>NUCLEOTIDE SEQUENCE [LARGE SCALE GENOMIC DNA]</scope>
    <source>
        <strain evidence="2 3">USBA 352</strain>
    </source>
</reference>
<evidence type="ECO:0000313" key="3">
    <source>
        <dbReference type="Proteomes" id="UP000219331"/>
    </source>
</evidence>
<gene>
    <name evidence="2" type="ORF">SAMN05421512_101356</name>
</gene>
<dbReference type="Pfam" id="PF12616">
    <property type="entry name" value="DUF3775"/>
    <property type="match status" value="1"/>
</dbReference>
<dbReference type="InterPro" id="IPR022254">
    <property type="entry name" value="DUF3775"/>
</dbReference>
<dbReference type="EMBL" id="OBML01000001">
    <property type="protein sequence ID" value="SOB89919.1"/>
    <property type="molecule type" value="Genomic_DNA"/>
</dbReference>
<evidence type="ECO:0000313" key="2">
    <source>
        <dbReference type="EMBL" id="SOB89919.1"/>
    </source>
</evidence>